<dbReference type="PANTHER" id="PTHR36895:SF1">
    <property type="entry name" value="YCF23 PROTEIN"/>
    <property type="match status" value="1"/>
</dbReference>
<accession>A0A1Z1M6W4</accession>
<dbReference type="GO" id="GO:0009536">
    <property type="term" value="C:plastid"/>
    <property type="evidence" value="ECO:0007669"/>
    <property type="project" value="UniProtKB-SubCell"/>
</dbReference>
<dbReference type="PANTHER" id="PTHR36895">
    <property type="match status" value="1"/>
</dbReference>
<gene>
    <name evidence="5" type="primary">ycf23</name>
</gene>
<evidence type="ECO:0000256" key="2">
    <source>
        <dbReference type="ARBA" id="ARBA00009664"/>
    </source>
</evidence>
<dbReference type="AlphaFoldDB" id="A0A1Z1M6W4"/>
<evidence type="ECO:0000313" key="5">
    <source>
        <dbReference type="EMBL" id="ARW61828.1"/>
    </source>
</evidence>
<keyword evidence="4 5" id="KW-0934">Plastid</keyword>
<dbReference type="RefSeq" id="YP_009393266.1">
    <property type="nucleotide sequence ID" value="NC_035267.1"/>
</dbReference>
<evidence type="ECO:0000256" key="4">
    <source>
        <dbReference type="ARBA" id="ARBA00022640"/>
    </source>
</evidence>
<dbReference type="InterPro" id="IPR011060">
    <property type="entry name" value="RibuloseP-bd_barrel"/>
</dbReference>
<protein>
    <recommendedName>
        <fullName evidence="3">Uncharacterized protein ycf23</fullName>
    </recommendedName>
</protein>
<name>A0A1Z1M6W4_9FLOR</name>
<dbReference type="SUPFAM" id="SSF51366">
    <property type="entry name" value="Ribulose-phoshate binding barrel"/>
    <property type="match status" value="1"/>
</dbReference>
<dbReference type="Pfam" id="PF04481">
    <property type="entry name" value="DUF561"/>
    <property type="match status" value="1"/>
</dbReference>
<geneLocation type="chloroplast" evidence="5"/>
<comment type="similarity">
    <text evidence="2">Belongs to the ycf23 family.</text>
</comment>
<dbReference type="EMBL" id="MF101420">
    <property type="protein sequence ID" value="ARW61828.1"/>
    <property type="molecule type" value="Genomic_DNA"/>
</dbReference>
<proteinExistence type="inferred from homology"/>
<comment type="subcellular location">
    <subcellularLocation>
        <location evidence="1">Plastid</location>
    </subcellularLocation>
</comment>
<keyword evidence="5" id="KW-0150">Chloroplast</keyword>
<dbReference type="InterPro" id="IPR007570">
    <property type="entry name" value="Uncharacterised_Ycf23"/>
</dbReference>
<dbReference type="GeneID" id="33354933"/>
<reference evidence="5" key="1">
    <citation type="journal article" date="2017" name="J. Phycol.">
        <title>Analysis of chloroplast genomes and a supermatrix inform reclassification of the Rhodomelaceae (Rhodophyta).</title>
        <authorList>
            <person name="Diaz-Tapia P."/>
            <person name="Maggs C.A."/>
            <person name="West J.A."/>
            <person name="Verbruggen H."/>
        </authorList>
    </citation>
    <scope>NUCLEOTIDE SEQUENCE</scope>
    <source>
        <strain evidence="5">JW3780</strain>
    </source>
</reference>
<sequence length="268" mass="29548">MNLSNVQLHNSFQSKNVIKVITGIHNTNIYQIAQIAKAADLAKASYLDVIANTKVVKFLKSFSSLPLCISSIDPIDIYNCISAGADLVEIGNYDTFYNKGVYITSFELVELIKEVKYLVGDIDLCVTIPYYFDLNEQIRLAQLLECLGVNIVQTEGIFTHNIHSLPKQLSVLTNSLSSSLLSTYFISKSVNIPVITSSGISSIFASTAINCGASGIGIGSAIRGRHNIVSMTKYLNEVKHCMFTNRIDLYQVKDYISINNISEQILSL</sequence>
<evidence type="ECO:0000256" key="1">
    <source>
        <dbReference type="ARBA" id="ARBA00004474"/>
    </source>
</evidence>
<evidence type="ECO:0000256" key="3">
    <source>
        <dbReference type="ARBA" id="ARBA00021523"/>
    </source>
</evidence>
<organism evidence="5">
    <name type="scientific">Symphyocladiella dendroidea</name>
    <dbReference type="NCBI Taxonomy" id="2506487"/>
    <lineage>
        <taxon>Eukaryota</taxon>
        <taxon>Rhodophyta</taxon>
        <taxon>Florideophyceae</taxon>
        <taxon>Rhodymeniophycidae</taxon>
        <taxon>Ceramiales</taxon>
        <taxon>Rhodomelaceae</taxon>
        <taxon>Pterosiphonieae</taxon>
        <taxon>Symphyocladiella</taxon>
    </lineage>
</organism>